<proteinExistence type="predicted"/>
<gene>
    <name evidence="2" type="ORF">EIP75_23525</name>
</gene>
<dbReference type="OrthoDB" id="8481891at2"/>
<dbReference type="AlphaFoldDB" id="A0A426UZD9"/>
<dbReference type="EMBL" id="RSED01000041">
    <property type="protein sequence ID" value="RRR99928.1"/>
    <property type="molecule type" value="Genomic_DNA"/>
</dbReference>
<organism evidence="2 3">
    <name type="scientific">Aquabacterium soli</name>
    <dbReference type="NCBI Taxonomy" id="2493092"/>
    <lineage>
        <taxon>Bacteria</taxon>
        <taxon>Pseudomonadati</taxon>
        <taxon>Pseudomonadota</taxon>
        <taxon>Betaproteobacteria</taxon>
        <taxon>Burkholderiales</taxon>
        <taxon>Aquabacterium</taxon>
    </lineage>
</organism>
<comment type="caution">
    <text evidence="2">The sequence shown here is derived from an EMBL/GenBank/DDBJ whole genome shotgun (WGS) entry which is preliminary data.</text>
</comment>
<name>A0A426UZD9_9BURK</name>
<reference evidence="2 3" key="1">
    <citation type="submission" date="2018-12" db="EMBL/GenBank/DDBJ databases">
        <title>The whole draft genome of Aquabacterium sp. SJQ9.</title>
        <authorList>
            <person name="Sun L."/>
            <person name="Gao X."/>
            <person name="Chen W."/>
            <person name="Huang K."/>
        </authorList>
    </citation>
    <scope>NUCLEOTIDE SEQUENCE [LARGE SCALE GENOMIC DNA]</scope>
    <source>
        <strain evidence="2 3">SJQ9</strain>
    </source>
</reference>
<keyword evidence="3" id="KW-1185">Reference proteome</keyword>
<evidence type="ECO:0000256" key="1">
    <source>
        <dbReference type="SAM" id="MobiDB-lite"/>
    </source>
</evidence>
<feature type="region of interest" description="Disordered" evidence="1">
    <location>
        <begin position="375"/>
        <end position="408"/>
    </location>
</feature>
<evidence type="ECO:0000313" key="2">
    <source>
        <dbReference type="EMBL" id="RRR99928.1"/>
    </source>
</evidence>
<feature type="compositionally biased region" description="Acidic residues" evidence="1">
    <location>
        <begin position="345"/>
        <end position="355"/>
    </location>
</feature>
<dbReference type="RefSeq" id="WP_125245626.1">
    <property type="nucleotide sequence ID" value="NZ_RSED01000041.1"/>
</dbReference>
<feature type="region of interest" description="Disordered" evidence="1">
    <location>
        <begin position="340"/>
        <end position="360"/>
    </location>
</feature>
<evidence type="ECO:0000313" key="3">
    <source>
        <dbReference type="Proteomes" id="UP000269265"/>
    </source>
</evidence>
<sequence length="408" mass="44720">MTLRSDLIRLLNQSHKETWSTFSKVRTDASLYGLKKATTDKWKTPGEPAFVSNLLEHPIADRHLRHIIDRHLGPLGLSNGAPLVSGIFIHQKPKIKMYRRPGHIELGDLLMVRHHFQTGVATPQGRAFLVQAKSSSKPGTGSLTGKEAQQFDLYSDWTTPFTFPHKEIGPPPDKSSRWILSKGPGAVTQTGFYGIVSNESTPAGFPEACAWAAALASPAPPLSTPSVTASMSLAELYEGFLLGTLGRPWDIAPANTDHWSSFVAACLGASAGWKHYPVKRLGHTGATALPRRRDLLAFLSFMSLSEVDYNFAYASLVNLDLAELARFIKPQAREWLESLKHSESDGDEPPSDIEYQEPWRTPQGPSIIYVATFGNAPLDDAPSGEAPETPDTPAAESPRQHPDWGQWG</sequence>
<accession>A0A426UZD9</accession>
<protein>
    <submittedName>
        <fullName evidence="2">Uncharacterized protein</fullName>
    </submittedName>
</protein>
<dbReference type="Proteomes" id="UP000269265">
    <property type="component" value="Unassembled WGS sequence"/>
</dbReference>